<accession>A0A9W4XPM2</accession>
<reference evidence="2" key="1">
    <citation type="submission" date="2023-01" db="EMBL/GenBank/DDBJ databases">
        <authorList>
            <person name="Van Ghelder C."/>
            <person name="Rancurel C."/>
        </authorList>
    </citation>
    <scope>NUCLEOTIDE SEQUENCE</scope>
    <source>
        <strain evidence="2">CNCM I-4278</strain>
    </source>
</reference>
<sequence length="68" mass="7455">MASHSAIPPPLRDQESTKHLSHWSGPATEGEVARDEMTEYPIRLGYAVRCCAARSGMPCTHCVQSFVP</sequence>
<gene>
    <name evidence="2" type="ORF">PDIGIT_LOCUS12827</name>
</gene>
<evidence type="ECO:0000313" key="2">
    <source>
        <dbReference type="EMBL" id="CAI6339664.1"/>
    </source>
</evidence>
<comment type="caution">
    <text evidence="2">The sequence shown here is derived from an EMBL/GenBank/DDBJ whole genome shotgun (WGS) entry which is preliminary data.</text>
</comment>
<organism evidence="2 3">
    <name type="scientific">Periconia digitata</name>
    <dbReference type="NCBI Taxonomy" id="1303443"/>
    <lineage>
        <taxon>Eukaryota</taxon>
        <taxon>Fungi</taxon>
        <taxon>Dikarya</taxon>
        <taxon>Ascomycota</taxon>
        <taxon>Pezizomycotina</taxon>
        <taxon>Dothideomycetes</taxon>
        <taxon>Pleosporomycetidae</taxon>
        <taxon>Pleosporales</taxon>
        <taxon>Massarineae</taxon>
        <taxon>Periconiaceae</taxon>
        <taxon>Periconia</taxon>
    </lineage>
</organism>
<keyword evidence="3" id="KW-1185">Reference proteome</keyword>
<dbReference type="Proteomes" id="UP001152607">
    <property type="component" value="Unassembled WGS sequence"/>
</dbReference>
<feature type="region of interest" description="Disordered" evidence="1">
    <location>
        <begin position="1"/>
        <end position="34"/>
    </location>
</feature>
<protein>
    <submittedName>
        <fullName evidence="2">Uncharacterized protein</fullName>
    </submittedName>
</protein>
<proteinExistence type="predicted"/>
<evidence type="ECO:0000256" key="1">
    <source>
        <dbReference type="SAM" id="MobiDB-lite"/>
    </source>
</evidence>
<dbReference type="EMBL" id="CAOQHR010000009">
    <property type="protein sequence ID" value="CAI6339664.1"/>
    <property type="molecule type" value="Genomic_DNA"/>
</dbReference>
<dbReference type="AlphaFoldDB" id="A0A9W4XPM2"/>
<evidence type="ECO:0000313" key="3">
    <source>
        <dbReference type="Proteomes" id="UP001152607"/>
    </source>
</evidence>
<name>A0A9W4XPM2_9PLEO</name>